<protein>
    <submittedName>
        <fullName evidence="3">Uncharacterized protein</fullName>
    </submittedName>
</protein>
<evidence type="ECO:0000313" key="4">
    <source>
        <dbReference type="Proteomes" id="UP001159427"/>
    </source>
</evidence>
<keyword evidence="2" id="KW-0812">Transmembrane</keyword>
<comment type="caution">
    <text evidence="3">The sequence shown here is derived from an EMBL/GenBank/DDBJ whole genome shotgun (WGS) entry which is preliminary data.</text>
</comment>
<dbReference type="Proteomes" id="UP001159427">
    <property type="component" value="Unassembled WGS sequence"/>
</dbReference>
<reference evidence="3 4" key="1">
    <citation type="submission" date="2022-05" db="EMBL/GenBank/DDBJ databases">
        <authorList>
            <consortium name="Genoscope - CEA"/>
            <person name="William W."/>
        </authorList>
    </citation>
    <scope>NUCLEOTIDE SEQUENCE [LARGE SCALE GENOMIC DNA]</scope>
</reference>
<proteinExistence type="predicted"/>
<evidence type="ECO:0000313" key="3">
    <source>
        <dbReference type="EMBL" id="CAH3026109.1"/>
    </source>
</evidence>
<gene>
    <name evidence="3" type="ORF">PEVE_00028074</name>
</gene>
<keyword evidence="2" id="KW-1133">Transmembrane helix</keyword>
<feature type="transmembrane region" description="Helical" evidence="2">
    <location>
        <begin position="87"/>
        <end position="108"/>
    </location>
</feature>
<evidence type="ECO:0000256" key="2">
    <source>
        <dbReference type="SAM" id="Phobius"/>
    </source>
</evidence>
<keyword evidence="2" id="KW-0472">Membrane</keyword>
<dbReference type="EMBL" id="CALNXI010000389">
    <property type="protein sequence ID" value="CAH3026109.1"/>
    <property type="molecule type" value="Genomic_DNA"/>
</dbReference>
<sequence>MEQIIDDVTNVKIDESTFLSLPPIPRAGETITMLRRPQSVLLEQVVNSEGMPTQQTDSGEVTNTGSDVVDKINEGFDNNEKLVRNTLVFYIVYYAAKSESILSLGMTLEKLSLILAGVACGCLVFLCIIVIFLCVSVKRIRQRLEELTGNGTRHLAKANNNDQEQGRRRNSYTGEPLAKPRVPSAVYQDPGETVTRLERETGQTGLISSGCLVTPGVVGLAAAPGSFLPSFKPESCTQDLDMQHPVEKTPQKSEKKIFEYVNEGYSPEYRLHSSSEESNDVEPSGPIYGNQEVFSEQPIYENTDGEEEIYQNTGELRTINNPEIIRCNTMDISKVH</sequence>
<feature type="region of interest" description="Disordered" evidence="1">
    <location>
        <begin position="154"/>
        <end position="184"/>
    </location>
</feature>
<accession>A0ABN8M9W9</accession>
<evidence type="ECO:0000256" key="1">
    <source>
        <dbReference type="SAM" id="MobiDB-lite"/>
    </source>
</evidence>
<keyword evidence="4" id="KW-1185">Reference proteome</keyword>
<name>A0ABN8M9W9_9CNID</name>
<organism evidence="3 4">
    <name type="scientific">Porites evermanni</name>
    <dbReference type="NCBI Taxonomy" id="104178"/>
    <lineage>
        <taxon>Eukaryota</taxon>
        <taxon>Metazoa</taxon>
        <taxon>Cnidaria</taxon>
        <taxon>Anthozoa</taxon>
        <taxon>Hexacorallia</taxon>
        <taxon>Scleractinia</taxon>
        <taxon>Fungiina</taxon>
        <taxon>Poritidae</taxon>
        <taxon>Porites</taxon>
    </lineage>
</organism>
<feature type="transmembrane region" description="Helical" evidence="2">
    <location>
        <begin position="114"/>
        <end position="135"/>
    </location>
</feature>